<evidence type="ECO:0000313" key="2">
    <source>
        <dbReference type="EMBL" id="PMD28794.1"/>
    </source>
</evidence>
<dbReference type="EMBL" id="KZ613976">
    <property type="protein sequence ID" value="PMD29290.1"/>
    <property type="molecule type" value="Genomic_DNA"/>
</dbReference>
<protein>
    <submittedName>
        <fullName evidence="2">Uncharacterized protein</fullName>
    </submittedName>
</protein>
<reference evidence="2 4" key="1">
    <citation type="submission" date="2016-04" db="EMBL/GenBank/DDBJ databases">
        <title>A degradative enzymes factory behind the ericoid mycorrhizal symbiosis.</title>
        <authorList>
            <consortium name="DOE Joint Genome Institute"/>
            <person name="Martino E."/>
            <person name="Morin E."/>
            <person name="Grelet G."/>
            <person name="Kuo A."/>
            <person name="Kohler A."/>
            <person name="Daghino S."/>
            <person name="Barry K."/>
            <person name="Choi C."/>
            <person name="Cichocki N."/>
            <person name="Clum A."/>
            <person name="Copeland A."/>
            <person name="Hainaut M."/>
            <person name="Haridas S."/>
            <person name="Labutti K."/>
            <person name="Lindquist E."/>
            <person name="Lipzen A."/>
            <person name="Khouja H.-R."/>
            <person name="Murat C."/>
            <person name="Ohm R."/>
            <person name="Olson A."/>
            <person name="Spatafora J."/>
            <person name="Veneault-Fourrey C."/>
            <person name="Henrissat B."/>
            <person name="Grigoriev I."/>
            <person name="Martin F."/>
            <person name="Perotto S."/>
        </authorList>
    </citation>
    <scope>NUCLEOTIDE SEQUENCE [LARGE SCALE GENOMIC DNA]</scope>
    <source>
        <strain evidence="2 4">F</strain>
    </source>
</reference>
<feature type="compositionally biased region" description="Polar residues" evidence="1">
    <location>
        <begin position="46"/>
        <end position="59"/>
    </location>
</feature>
<dbReference type="OrthoDB" id="3563908at2759"/>
<accession>A0A2J6QRA8</accession>
<gene>
    <name evidence="3" type="ORF">L207DRAFT_521112</name>
    <name evidence="2" type="ORF">L207DRAFT_521382</name>
</gene>
<feature type="region of interest" description="Disordered" evidence="1">
    <location>
        <begin position="42"/>
        <end position="63"/>
    </location>
</feature>
<name>A0A2J6QRA8_HYAVF</name>
<proteinExistence type="predicted"/>
<dbReference type="AlphaFoldDB" id="A0A2J6QRA8"/>
<feature type="region of interest" description="Disordered" evidence="1">
    <location>
        <begin position="1"/>
        <end position="21"/>
    </location>
</feature>
<evidence type="ECO:0000313" key="4">
    <source>
        <dbReference type="Proteomes" id="UP000235786"/>
    </source>
</evidence>
<evidence type="ECO:0000313" key="3">
    <source>
        <dbReference type="EMBL" id="PMD29290.1"/>
    </source>
</evidence>
<evidence type="ECO:0000256" key="1">
    <source>
        <dbReference type="SAM" id="MobiDB-lite"/>
    </source>
</evidence>
<dbReference type="EMBL" id="KZ613987">
    <property type="protein sequence ID" value="PMD28794.1"/>
    <property type="molecule type" value="Genomic_DNA"/>
</dbReference>
<feature type="compositionally biased region" description="Basic and acidic residues" evidence="1">
    <location>
        <begin position="1"/>
        <end position="18"/>
    </location>
</feature>
<dbReference type="Proteomes" id="UP000235786">
    <property type="component" value="Unassembled WGS sequence"/>
</dbReference>
<sequence>MRQDIDDKEPEQRGEKRQQQGALTLEYSHLSLHSEVLSSVSRESLAKTTVSHRVVSTQKPGRELTKEQETLLAKMVHED</sequence>
<organism evidence="2 4">
    <name type="scientific">Hyaloscypha variabilis (strain UAMH 11265 / GT02V1 / F)</name>
    <name type="common">Meliniomyces variabilis</name>
    <dbReference type="NCBI Taxonomy" id="1149755"/>
    <lineage>
        <taxon>Eukaryota</taxon>
        <taxon>Fungi</taxon>
        <taxon>Dikarya</taxon>
        <taxon>Ascomycota</taxon>
        <taxon>Pezizomycotina</taxon>
        <taxon>Leotiomycetes</taxon>
        <taxon>Helotiales</taxon>
        <taxon>Hyaloscyphaceae</taxon>
        <taxon>Hyaloscypha</taxon>
        <taxon>Hyaloscypha variabilis</taxon>
    </lineage>
</organism>
<keyword evidence="4" id="KW-1185">Reference proteome</keyword>